<organism evidence="1 2">
    <name type="scientific">Giardia intestinalis (strain ATCC 50803 / WB clone C6)</name>
    <name type="common">Giardia lamblia</name>
    <dbReference type="NCBI Taxonomy" id="184922"/>
    <lineage>
        <taxon>Eukaryota</taxon>
        <taxon>Metamonada</taxon>
        <taxon>Diplomonadida</taxon>
        <taxon>Hexamitidae</taxon>
        <taxon>Giardiinae</taxon>
        <taxon>Giardia</taxon>
    </lineage>
</organism>
<dbReference type="GeneID" id="5697215"/>
<sequence length="622" mass="69314">MHALFKVQEEGNGASIPSDEAIVFSTDNPITIGDSKTVYYDREQAHNPRVVLTRKAIYFFSQQSPEHNLYMDLIDIESYNAGAPQKNALTIEITPTSSDKNDRSNNNLVTTVSDQVIKITFANTSKKHQADLRTAKEDHDLLLASLTGLLEARQMTVSVMNFVPPKPVQEPKQMPIETLGESNNISPKIICDDQEGSSVIQTGGTFASSSNDMLSVAIFAPREHSICKQKGQSENQFPGSTQPVSHPILAQLDHNSVPEQTSLLSALLPEDCLKEFSKPLTVSRLRESNDLLVSTNKLMLLFLKASNEIDCKSTPVVSSVLEKEVNGLKSTEASSLQTLLPSAEEFFTNADYKDSLEEIIGIPHVTNTALVELKGKSPAYIISSYIDRYVSSYSSMTSIEAPNFPLQMYIAGLQNVNIPLTLSACSLTIETITKSLPSLLLNYSLTSPFHSAAKFKVIPADEIFSLLNHARPVYPVAVDAFYKAVKLADDECKKGTSEKIPYHRFPMFVPWRINDTWYFVEKAVRLTNVIHFIVINVLYNAWTKVRAENPQPNKPHPYVTADELTERFGLAPATSSDLLDFMVRQRLLVVDVHTSKRYYLNLITKHYRCLQDSASKISRITA</sequence>
<comment type="caution">
    <text evidence="1">The sequence shown here is derived from an EMBL/GenBank/DDBJ whole genome shotgun (WGS) entry which is preliminary data.</text>
</comment>
<dbReference type="RefSeq" id="XP_001704323.1">
    <property type="nucleotide sequence ID" value="XM_001704271.1"/>
</dbReference>
<dbReference type="AlphaFoldDB" id="A8BXA7"/>
<evidence type="ECO:0000313" key="1">
    <source>
        <dbReference type="EMBL" id="KAE8301724.1"/>
    </source>
</evidence>
<dbReference type="EMBL" id="AACB03000005">
    <property type="protein sequence ID" value="KAE8301724.1"/>
    <property type="molecule type" value="Genomic_DNA"/>
</dbReference>
<dbReference type="OMA" id="ITKHYRC"/>
<dbReference type="VEuPathDB" id="GiardiaDB:GL50803_7422"/>
<dbReference type="HOGENOM" id="CLU_439711_0_0_1"/>
<reference evidence="1 2" key="1">
    <citation type="journal article" date="2007" name="Science">
        <title>Genomic minimalism in the early diverging intestinal parasite Giardia lamblia.</title>
        <authorList>
            <person name="Morrison H.G."/>
            <person name="McArthur A.G."/>
            <person name="Gillin F.D."/>
            <person name="Aley S.B."/>
            <person name="Adam R.D."/>
            <person name="Olsen G.J."/>
            <person name="Best A.A."/>
            <person name="Cande W.Z."/>
            <person name="Chen F."/>
            <person name="Cipriano M.J."/>
            <person name="Davids B.J."/>
            <person name="Dawson S.C."/>
            <person name="Elmendorf H.G."/>
            <person name="Hehl A.B."/>
            <person name="Holder M.E."/>
            <person name="Huse S.M."/>
            <person name="Kim U.U."/>
            <person name="Lasek-Nesselquist E."/>
            <person name="Manning G."/>
            <person name="Nigam A."/>
            <person name="Nixon J.E."/>
            <person name="Palm D."/>
            <person name="Passamaneck N.E."/>
            <person name="Prabhu A."/>
            <person name="Reich C.I."/>
            <person name="Reiner D.S."/>
            <person name="Samuelson J."/>
            <person name="Svard S.G."/>
            <person name="Sogin M.L."/>
        </authorList>
    </citation>
    <scope>NUCLEOTIDE SEQUENCE [LARGE SCALE GENOMIC DNA]</scope>
    <source>
        <strain evidence="1 2">WB C6</strain>
    </source>
</reference>
<evidence type="ECO:0000313" key="2">
    <source>
        <dbReference type="Proteomes" id="UP000001548"/>
    </source>
</evidence>
<accession>A8BXA7</accession>
<dbReference type="Proteomes" id="UP000001548">
    <property type="component" value="Unassembled WGS sequence"/>
</dbReference>
<gene>
    <name evidence="1" type="ORF">GL50803_007422</name>
</gene>
<protein>
    <submittedName>
        <fullName evidence="1">Uncharacterized protein</fullName>
    </submittedName>
</protein>
<name>A8BXA7_GIAIC</name>
<proteinExistence type="predicted"/>
<dbReference type="KEGG" id="gla:GL50803_007422"/>
<keyword evidence="2" id="KW-1185">Reference proteome</keyword>